<feature type="signal peptide" evidence="2">
    <location>
        <begin position="1"/>
        <end position="28"/>
    </location>
</feature>
<evidence type="ECO:0000256" key="2">
    <source>
        <dbReference type="SAM" id="SignalP"/>
    </source>
</evidence>
<reference evidence="3" key="5">
    <citation type="submission" date="2020-09" db="EMBL/GenBank/DDBJ databases">
        <authorList>
            <person name="Sun Q."/>
            <person name="Ohkuma M."/>
        </authorList>
    </citation>
    <scope>NUCLEOTIDE SEQUENCE</scope>
    <source>
        <strain evidence="3">JCM 4434</strain>
    </source>
</reference>
<dbReference type="Proteomes" id="UP000610124">
    <property type="component" value="Unassembled WGS sequence"/>
</dbReference>
<dbReference type="Proteomes" id="UP000037395">
    <property type="component" value="Unassembled WGS sequence"/>
</dbReference>
<sequence>MKTHRTAGLRARTAPAVLAVAAVLAVGAAGCDSAPSEQLPATEADPSSSAPAGPPDFTLFTGTWGGHGNQMTVNADGSFTMEMRTGRSGPSDSSASGRIDSVSGTVAKGAITTTGDHLAMPVGPLTFVYDSANNAINALRINWCGPKAPVGVCV</sequence>
<evidence type="ECO:0008006" key="6">
    <source>
        <dbReference type="Google" id="ProtNLM"/>
    </source>
</evidence>
<reference evidence="4 5" key="2">
    <citation type="submission" date="2014-07" db="EMBL/GenBank/DDBJ databases">
        <authorList>
            <person name="Zhang J.E."/>
            <person name="Yang H."/>
            <person name="Guo J."/>
            <person name="Deng Z."/>
            <person name="Luo H."/>
            <person name="Luo M."/>
            <person name="Zhao B."/>
        </authorList>
    </citation>
    <scope>NUCLEOTIDE SEQUENCE [LARGE SCALE GENOMIC DNA]</scope>
    <source>
        <strain evidence="4">ATCC 10762</strain>
        <strain evidence="5">ATCC 10762 / DSM 40127 / CCM 3239 / JCM 4008 / LMG 5968 / NBRC 12843 / NCIMB 8234 / A-377</strain>
    </source>
</reference>
<reference evidence="3" key="1">
    <citation type="journal article" date="2014" name="Int. J. Syst. Evol. Microbiol.">
        <title>Complete genome sequence of Corynebacterium casei LMG S-19264T (=DSM 44701T), isolated from a smear-ripened cheese.</title>
        <authorList>
            <consortium name="US DOE Joint Genome Institute (JGI-PGF)"/>
            <person name="Walter F."/>
            <person name="Albersmeier A."/>
            <person name="Kalinowski J."/>
            <person name="Ruckert C."/>
        </authorList>
    </citation>
    <scope>NUCLEOTIDE SEQUENCE</scope>
    <source>
        <strain evidence="3">JCM 4434</strain>
    </source>
</reference>
<evidence type="ECO:0000256" key="1">
    <source>
        <dbReference type="SAM" id="MobiDB-lite"/>
    </source>
</evidence>
<gene>
    <name evidence="3" type="ORF">GCM10010502_51750</name>
    <name evidence="4" type="ORF">HS99_0009660</name>
</gene>
<dbReference type="PROSITE" id="PS51257">
    <property type="entry name" value="PROKAR_LIPOPROTEIN"/>
    <property type="match status" value="1"/>
</dbReference>
<dbReference type="OrthoDB" id="4238995at2"/>
<accession>A0A8H9LVX6</accession>
<protein>
    <recommendedName>
        <fullName evidence="6">Lipoprotein</fullName>
    </recommendedName>
</protein>
<evidence type="ECO:0000313" key="4">
    <source>
        <dbReference type="EMBL" id="OEV34740.1"/>
    </source>
</evidence>
<keyword evidence="5" id="KW-1185">Reference proteome</keyword>
<dbReference type="EMBL" id="JPRF03000043">
    <property type="protein sequence ID" value="OEV34740.1"/>
    <property type="molecule type" value="Genomic_DNA"/>
</dbReference>
<evidence type="ECO:0000313" key="5">
    <source>
        <dbReference type="Proteomes" id="UP000037395"/>
    </source>
</evidence>
<keyword evidence="2" id="KW-0732">Signal</keyword>
<reference evidence="5" key="3">
    <citation type="submission" date="2016-08" db="EMBL/GenBank/DDBJ databases">
        <title>Sequencing, assembly and comparative genomics of S. aureofaciens ATCC 10762.</title>
        <authorList>
            <person name="Gradnigo J.S."/>
            <person name="Johnson N."/>
            <person name="Somerville G.A."/>
        </authorList>
    </citation>
    <scope>NUCLEOTIDE SEQUENCE [LARGE SCALE GENOMIC DNA]</scope>
    <source>
        <strain evidence="5">ATCC 10762 / DSM 40127 / CCM 3239 / JCM 4008 / LMG 5968 / NBRC 12843 / NCIMB 8234 / A-377</strain>
    </source>
</reference>
<dbReference type="EMBL" id="BMUB01000014">
    <property type="protein sequence ID" value="GGU92056.1"/>
    <property type="molecule type" value="Genomic_DNA"/>
</dbReference>
<dbReference type="RefSeq" id="WP_030555873.1">
    <property type="nucleotide sequence ID" value="NZ_JBEZYM010000043.1"/>
</dbReference>
<evidence type="ECO:0000313" key="3">
    <source>
        <dbReference type="EMBL" id="GGU92056.1"/>
    </source>
</evidence>
<dbReference type="KEGG" id="kau:B6264_26110"/>
<feature type="chain" id="PRO_5015063961" description="Lipoprotein" evidence="2">
    <location>
        <begin position="29"/>
        <end position="154"/>
    </location>
</feature>
<accession>A0A1E7N210</accession>
<reference evidence="4" key="4">
    <citation type="submission" date="2016-08" db="EMBL/GenBank/DDBJ databases">
        <title>Sequencing, Assembly and Comparative Genomics of S. aureofaciens ATCC 10762.</title>
        <authorList>
            <person name="Gradnigo J.S."/>
            <person name="Johnson N."/>
            <person name="Somerville G.A."/>
        </authorList>
    </citation>
    <scope>NUCLEOTIDE SEQUENCE [LARGE SCALE GENOMIC DNA]</scope>
    <source>
        <strain evidence="4">ATCC 10762</strain>
    </source>
</reference>
<proteinExistence type="predicted"/>
<name>A0A1E7N210_KITAU</name>
<organism evidence="4 5">
    <name type="scientific">Kitasatospora aureofaciens</name>
    <name type="common">Streptomyces aureofaciens</name>
    <dbReference type="NCBI Taxonomy" id="1894"/>
    <lineage>
        <taxon>Bacteria</taxon>
        <taxon>Bacillati</taxon>
        <taxon>Actinomycetota</taxon>
        <taxon>Actinomycetes</taxon>
        <taxon>Kitasatosporales</taxon>
        <taxon>Streptomycetaceae</taxon>
        <taxon>Kitasatospora</taxon>
    </lineage>
</organism>
<feature type="region of interest" description="Disordered" evidence="1">
    <location>
        <begin position="32"/>
        <end position="57"/>
    </location>
</feature>
<comment type="caution">
    <text evidence="4">The sequence shown here is derived from an EMBL/GenBank/DDBJ whole genome shotgun (WGS) entry which is preliminary data.</text>
</comment>
<dbReference type="AlphaFoldDB" id="A0A1E7N210"/>